<dbReference type="EMBL" id="JBDJNQ010000010">
    <property type="protein sequence ID" value="MEN5379440.1"/>
    <property type="molecule type" value="Genomic_DNA"/>
</dbReference>
<comment type="caution">
    <text evidence="1">The sequence shown here is derived from an EMBL/GenBank/DDBJ whole genome shotgun (WGS) entry which is preliminary data.</text>
</comment>
<dbReference type="Proteomes" id="UP001409291">
    <property type="component" value="Unassembled WGS sequence"/>
</dbReference>
<keyword evidence="2" id="KW-1185">Reference proteome</keyword>
<evidence type="ECO:0008006" key="3">
    <source>
        <dbReference type="Google" id="ProtNLM"/>
    </source>
</evidence>
<protein>
    <recommendedName>
        <fullName evidence="3">DUF4625 domain-containing protein</fullName>
    </recommendedName>
</protein>
<dbReference type="RefSeq" id="WP_346582194.1">
    <property type="nucleotide sequence ID" value="NZ_JBDJNQ010000010.1"/>
</dbReference>
<sequence length="229" mass="25894">MNYKLSILLMILIFLIGCNNSQTGISTIKVGKTGNEVNAFIGQDLHFKTNIYFPEGIKLLTVKFEPIKKTDWSYVKDYTTDVKQHNQYHLSGVIPIPVYLAVGIYKLCIKAVSEVGETAEEETEINLKVDSSMPFASKIDVGLNAKKDNLHLESEITASKKIKSVKVQLKWGSFSKTYTYNTGAMIGALQHTFHEHLDLKDFKNGKYDVIFIVEDQEGRLFETKGDFIK</sequence>
<evidence type="ECO:0000313" key="2">
    <source>
        <dbReference type="Proteomes" id="UP001409291"/>
    </source>
</evidence>
<proteinExistence type="predicted"/>
<accession>A0ABV0BXB9</accession>
<name>A0ABV0BXB9_9SPHI</name>
<evidence type="ECO:0000313" key="1">
    <source>
        <dbReference type="EMBL" id="MEN5379440.1"/>
    </source>
</evidence>
<reference evidence="1 2" key="1">
    <citation type="submission" date="2024-04" db="EMBL/GenBank/DDBJ databases">
        <title>WGS of bacteria from Torrens River.</title>
        <authorList>
            <person name="Wyrsch E.R."/>
            <person name="Drigo B."/>
        </authorList>
    </citation>
    <scope>NUCLEOTIDE SEQUENCE [LARGE SCALE GENOMIC DNA]</scope>
    <source>
        <strain evidence="1 2">TWI391</strain>
    </source>
</reference>
<dbReference type="PROSITE" id="PS51257">
    <property type="entry name" value="PROKAR_LIPOPROTEIN"/>
    <property type="match status" value="1"/>
</dbReference>
<gene>
    <name evidence="1" type="ORF">ABE541_19395</name>
</gene>
<organism evidence="1 2">
    <name type="scientific">Sphingobacterium kitahiroshimense</name>
    <dbReference type="NCBI Taxonomy" id="470446"/>
    <lineage>
        <taxon>Bacteria</taxon>
        <taxon>Pseudomonadati</taxon>
        <taxon>Bacteroidota</taxon>
        <taxon>Sphingobacteriia</taxon>
        <taxon>Sphingobacteriales</taxon>
        <taxon>Sphingobacteriaceae</taxon>
        <taxon>Sphingobacterium</taxon>
    </lineage>
</organism>